<dbReference type="InterPro" id="IPR007569">
    <property type="entry name" value="DUF559"/>
</dbReference>
<feature type="domain" description="DUF559" evidence="1">
    <location>
        <begin position="252"/>
        <end position="308"/>
    </location>
</feature>
<reference evidence="2 3" key="1">
    <citation type="submission" date="2019-06" db="EMBL/GenBank/DDBJ databases">
        <title>Sequencing the genomes of 1000 actinobacteria strains.</title>
        <authorList>
            <person name="Klenk H.-P."/>
        </authorList>
    </citation>
    <scope>NUCLEOTIDE SEQUENCE [LARGE SCALE GENOMIC DNA]</scope>
    <source>
        <strain evidence="2 3">DSM 19560</strain>
    </source>
</reference>
<accession>A0A561DVB7</accession>
<dbReference type="RefSeq" id="WP_170226692.1">
    <property type="nucleotide sequence ID" value="NZ_VIVQ01000006.1"/>
</dbReference>
<organism evidence="2 3">
    <name type="scientific">Rudaeicoccus suwonensis</name>
    <dbReference type="NCBI Taxonomy" id="657409"/>
    <lineage>
        <taxon>Bacteria</taxon>
        <taxon>Bacillati</taxon>
        <taxon>Actinomycetota</taxon>
        <taxon>Actinomycetes</taxon>
        <taxon>Micrococcales</taxon>
        <taxon>Dermacoccaceae</taxon>
        <taxon>Rudaeicoccus</taxon>
    </lineage>
</organism>
<sequence length="320" mass="34697">MARQPGQLPPTLGAAFTRSEAHDHGVTDRRLRAGDLFAPTSGVRMTRDPGRVDAARVYGDRTPAPSARDLAAVCRAISLVLPGDAAFSHQTAAELLGLPLPRRLQCGGFATPENGAVHVVTSGVNIVRRHTVIGHRGLENRCIAEGFGVRCTDTVDTFLDLATVLSLDELIVLGDAILARAPEAQGHIIERLAATPRARGRRRAREALLSMRAGSRSPMETLTRLQAIRGGATEPELNADIYSFDGAWLANVDLCWRASKVIVEYDGDHHSDTIQRGRDAQRRRQLTAAGWTVIVVTSRDILRPHPEWTHDLMTALTAAA</sequence>
<dbReference type="EMBL" id="VIVQ01000006">
    <property type="protein sequence ID" value="TWE07290.1"/>
    <property type="molecule type" value="Genomic_DNA"/>
</dbReference>
<dbReference type="InterPro" id="IPR011335">
    <property type="entry name" value="Restrct_endonuc-II-like"/>
</dbReference>
<keyword evidence="3" id="KW-1185">Reference proteome</keyword>
<evidence type="ECO:0000313" key="3">
    <source>
        <dbReference type="Proteomes" id="UP000318297"/>
    </source>
</evidence>
<gene>
    <name evidence="2" type="ORF">BKA23_3472</name>
</gene>
<protein>
    <submittedName>
        <fullName evidence="2">Uncharacterized protein DUF559</fullName>
    </submittedName>
</protein>
<comment type="caution">
    <text evidence="2">The sequence shown here is derived from an EMBL/GenBank/DDBJ whole genome shotgun (WGS) entry which is preliminary data.</text>
</comment>
<proteinExistence type="predicted"/>
<name>A0A561DVB7_9MICO</name>
<dbReference type="Gene3D" id="3.40.960.10">
    <property type="entry name" value="VSR Endonuclease"/>
    <property type="match status" value="1"/>
</dbReference>
<dbReference type="Proteomes" id="UP000318297">
    <property type="component" value="Unassembled WGS sequence"/>
</dbReference>
<evidence type="ECO:0000313" key="2">
    <source>
        <dbReference type="EMBL" id="TWE07290.1"/>
    </source>
</evidence>
<evidence type="ECO:0000259" key="1">
    <source>
        <dbReference type="Pfam" id="PF04480"/>
    </source>
</evidence>
<dbReference type="Pfam" id="PF04480">
    <property type="entry name" value="DUF559"/>
    <property type="match status" value="1"/>
</dbReference>
<dbReference type="SUPFAM" id="SSF52980">
    <property type="entry name" value="Restriction endonuclease-like"/>
    <property type="match status" value="1"/>
</dbReference>
<dbReference type="AlphaFoldDB" id="A0A561DVB7"/>